<name>A0A8S5SFN0_9CAUD</name>
<sequence length="41" mass="4686">MKIKDFGHRLFVVIVTEEAVEHGRVLIMPQREKKLKHGTGG</sequence>
<reference evidence="1" key="1">
    <citation type="journal article" date="2021" name="Proc. Natl. Acad. Sci. U.S.A.">
        <title>A Catalog of Tens of Thousands of Viruses from Human Metagenomes Reveals Hidden Associations with Chronic Diseases.</title>
        <authorList>
            <person name="Tisza M.J."/>
            <person name="Buck C.B."/>
        </authorList>
    </citation>
    <scope>NUCLEOTIDE SEQUENCE</scope>
    <source>
        <strain evidence="1">CtBbR2</strain>
    </source>
</reference>
<dbReference type="EMBL" id="BK032589">
    <property type="protein sequence ID" value="DAF49825.1"/>
    <property type="molecule type" value="Genomic_DNA"/>
</dbReference>
<protein>
    <submittedName>
        <fullName evidence="1">Uncharacterized protein</fullName>
    </submittedName>
</protein>
<evidence type="ECO:0000313" key="1">
    <source>
        <dbReference type="EMBL" id="DAF49825.1"/>
    </source>
</evidence>
<proteinExistence type="predicted"/>
<organism evidence="1">
    <name type="scientific">Myoviridae sp. ctBbR2</name>
    <dbReference type="NCBI Taxonomy" id="2827667"/>
    <lineage>
        <taxon>Viruses</taxon>
        <taxon>Duplodnaviria</taxon>
        <taxon>Heunggongvirae</taxon>
        <taxon>Uroviricota</taxon>
        <taxon>Caudoviricetes</taxon>
    </lineage>
</organism>
<accession>A0A8S5SFN0</accession>